<accession>A0A1I2RRM3</accession>
<proteinExistence type="inferred from homology"/>
<dbReference type="RefSeq" id="WP_046922712.1">
    <property type="nucleotide sequence ID" value="NZ_AYYL01000026.1"/>
</dbReference>
<dbReference type="EMBL" id="FOPI01000020">
    <property type="protein sequence ID" value="SFG43345.1"/>
    <property type="molecule type" value="Genomic_DNA"/>
</dbReference>
<name>A0A1I2RRM3_9LACO</name>
<dbReference type="PANTHER" id="PTHR18964:SF170">
    <property type="entry name" value="SUGAR KINASE"/>
    <property type="match status" value="1"/>
</dbReference>
<keyword evidence="2" id="KW-0418">Kinase</keyword>
<reference evidence="3" key="1">
    <citation type="submission" date="2016-10" db="EMBL/GenBank/DDBJ databases">
        <authorList>
            <person name="Varghese N."/>
            <person name="Submissions S."/>
        </authorList>
    </citation>
    <scope>NUCLEOTIDE SEQUENCE [LARGE SCALE GENOMIC DNA]</scope>
    <source>
        <strain evidence="3">DSM 20403</strain>
    </source>
</reference>
<dbReference type="Gene3D" id="3.30.420.40">
    <property type="match status" value="2"/>
</dbReference>
<dbReference type="OrthoDB" id="9795247at2"/>
<dbReference type="AlphaFoldDB" id="A0A1I2RRM3"/>
<organism evidence="2 3">
    <name type="scientific">Ligilactobacillus ruminis DSM 20403 = NBRC 102161</name>
    <dbReference type="NCBI Taxonomy" id="1423798"/>
    <lineage>
        <taxon>Bacteria</taxon>
        <taxon>Bacillati</taxon>
        <taxon>Bacillota</taxon>
        <taxon>Bacilli</taxon>
        <taxon>Lactobacillales</taxon>
        <taxon>Lactobacillaceae</taxon>
        <taxon>Ligilactobacillus</taxon>
    </lineage>
</organism>
<evidence type="ECO:0000313" key="3">
    <source>
        <dbReference type="Proteomes" id="UP000182635"/>
    </source>
</evidence>
<dbReference type="InterPro" id="IPR043129">
    <property type="entry name" value="ATPase_NBD"/>
</dbReference>
<dbReference type="GO" id="GO:0016301">
    <property type="term" value="F:kinase activity"/>
    <property type="evidence" value="ECO:0007669"/>
    <property type="project" value="UniProtKB-KW"/>
</dbReference>
<dbReference type="SUPFAM" id="SSF53067">
    <property type="entry name" value="Actin-like ATPase domain"/>
    <property type="match status" value="1"/>
</dbReference>
<dbReference type="CDD" id="cd24152">
    <property type="entry name" value="ASKHA_NBD_ROK-like"/>
    <property type="match status" value="1"/>
</dbReference>
<dbReference type="Pfam" id="PF00480">
    <property type="entry name" value="ROK"/>
    <property type="match status" value="1"/>
</dbReference>
<dbReference type="PANTHER" id="PTHR18964">
    <property type="entry name" value="ROK (REPRESSOR, ORF, KINASE) FAMILY"/>
    <property type="match status" value="1"/>
</dbReference>
<keyword evidence="2" id="KW-0808">Transferase</keyword>
<comment type="similarity">
    <text evidence="1">Belongs to the ROK (NagC/XylR) family.</text>
</comment>
<dbReference type="InterPro" id="IPR000600">
    <property type="entry name" value="ROK"/>
</dbReference>
<evidence type="ECO:0000256" key="1">
    <source>
        <dbReference type="ARBA" id="ARBA00006479"/>
    </source>
</evidence>
<protein>
    <submittedName>
        <fullName evidence="2">Sugar kinase of the NBD/HSP70 family, may contain an N-terminal HTH domain</fullName>
    </submittedName>
</protein>
<dbReference type="Proteomes" id="UP000182635">
    <property type="component" value="Unassembled WGS sequence"/>
</dbReference>
<gene>
    <name evidence="2" type="ORF">SAMN02910432_01353</name>
</gene>
<sequence length="292" mass="31724">MRDLAVIDIGGTTIKFAAWKNNELMDVHAVDTPKSLDEFYEILEHETNDFKKKYDVKGVAISAPGAVNKKTGVIEGASALPYIHNFNIEQELERRFQLPVSIENDANCAALAEVAEGAGRDCQNMIFIIIGTGVGGSVIINRKVWHGTHLFGGEIGYMVATPTLLTISQAASPVSMAKRYNEETGKNVDGKTVFDLADQGDDAAKFQVDQMAETLGIAIFNLQHSFDPEKFILGGAVSNNPKLVPLLNAAVEKIRNRSDVATIKPVIETCAYRGSANLYGAVVDFEQTYPEG</sequence>
<evidence type="ECO:0000313" key="2">
    <source>
        <dbReference type="EMBL" id="SFG43345.1"/>
    </source>
</evidence>